<dbReference type="GO" id="GO:0016462">
    <property type="term" value="F:pyrophosphatase activity"/>
    <property type="evidence" value="ECO:0007669"/>
    <property type="project" value="TreeGrafter"/>
</dbReference>
<sequence length="300" mass="32043">MQRLAAVDIGSNTIHVLVCDIVNARLQEVAHEVAMPSLGAAVAKTGEIGETKRAEAIADVESVLKEASRHHYQHLIAGGTEAVRQARDRDSFLAEAAAAAGVPVRLISSEREAQLSFQGVASVHASVGEWLMGDMGGGSTELVRAQNRDMLAWVSLPVGSGTLAGRYLADPPRSGERDNLRRDAAQTLARGAPDCRPERLVMTGGTASNLPLVLDSGNPAVKLSVRDIAEARLRLDAGPAAQLTGELGLPASRVIALRAGVEVLLLLLDRYELKLLHVSHEGIRHGMLLAYLESGENWWR</sequence>
<comment type="similarity">
    <text evidence="1">Belongs to the GppA/Ppx family.</text>
</comment>
<evidence type="ECO:0000313" key="3">
    <source>
        <dbReference type="EMBL" id="MBJ7604138.1"/>
    </source>
</evidence>
<dbReference type="InterPro" id="IPR043129">
    <property type="entry name" value="ATPase_NBD"/>
</dbReference>
<dbReference type="Proteomes" id="UP000620075">
    <property type="component" value="Unassembled WGS sequence"/>
</dbReference>
<gene>
    <name evidence="3" type="ORF">JF888_13245</name>
</gene>
<dbReference type="PANTHER" id="PTHR30005">
    <property type="entry name" value="EXOPOLYPHOSPHATASE"/>
    <property type="match status" value="1"/>
</dbReference>
<dbReference type="Gene3D" id="3.30.420.40">
    <property type="match status" value="1"/>
</dbReference>
<dbReference type="AlphaFoldDB" id="A0A934KJW4"/>
<organism evidence="3 4">
    <name type="scientific">Candidatus Dormiibacter inghamiae</name>
    <dbReference type="NCBI Taxonomy" id="3127013"/>
    <lineage>
        <taxon>Bacteria</taxon>
        <taxon>Bacillati</taxon>
        <taxon>Candidatus Dormiibacterota</taxon>
        <taxon>Candidatus Dormibacteria</taxon>
        <taxon>Candidatus Dormibacterales</taxon>
        <taxon>Candidatus Dormibacteraceae</taxon>
        <taxon>Candidatus Dormiibacter</taxon>
    </lineage>
</organism>
<name>A0A934KJW4_9BACT</name>
<dbReference type="Gene3D" id="3.30.420.150">
    <property type="entry name" value="Exopolyphosphatase. Domain 2"/>
    <property type="match status" value="1"/>
</dbReference>
<accession>A0A934KJW4</accession>
<evidence type="ECO:0000313" key="4">
    <source>
        <dbReference type="Proteomes" id="UP000620075"/>
    </source>
</evidence>
<evidence type="ECO:0000259" key="2">
    <source>
        <dbReference type="Pfam" id="PF02541"/>
    </source>
</evidence>
<dbReference type="Pfam" id="PF02541">
    <property type="entry name" value="Ppx-GppA"/>
    <property type="match status" value="1"/>
</dbReference>
<dbReference type="EMBL" id="JAEKNQ010000054">
    <property type="protein sequence ID" value="MBJ7604138.1"/>
    <property type="molecule type" value="Genomic_DNA"/>
</dbReference>
<dbReference type="RefSeq" id="WP_338181269.1">
    <property type="nucleotide sequence ID" value="NZ_JAEKNQ010000054.1"/>
</dbReference>
<protein>
    <recommendedName>
        <fullName evidence="2">Ppx/GppA phosphatase N-terminal domain-containing protein</fullName>
    </recommendedName>
</protein>
<dbReference type="InterPro" id="IPR003695">
    <property type="entry name" value="Ppx_GppA_N"/>
</dbReference>
<dbReference type="InterPro" id="IPR050273">
    <property type="entry name" value="GppA/Ppx_hydrolase"/>
</dbReference>
<proteinExistence type="inferred from homology"/>
<comment type="caution">
    <text evidence="3">The sequence shown here is derived from an EMBL/GenBank/DDBJ whole genome shotgun (WGS) entry which is preliminary data.</text>
</comment>
<dbReference type="PANTHER" id="PTHR30005:SF0">
    <property type="entry name" value="RETROGRADE REGULATION PROTEIN 2"/>
    <property type="match status" value="1"/>
</dbReference>
<evidence type="ECO:0000256" key="1">
    <source>
        <dbReference type="ARBA" id="ARBA00007125"/>
    </source>
</evidence>
<dbReference type="SUPFAM" id="SSF53067">
    <property type="entry name" value="Actin-like ATPase domain"/>
    <property type="match status" value="2"/>
</dbReference>
<reference evidence="3 4" key="1">
    <citation type="submission" date="2020-10" db="EMBL/GenBank/DDBJ databases">
        <title>Ca. Dormibacterota MAGs.</title>
        <authorList>
            <person name="Montgomery K."/>
        </authorList>
    </citation>
    <scope>NUCLEOTIDE SEQUENCE [LARGE SCALE GENOMIC DNA]</scope>
    <source>
        <strain evidence="3">SC8811_S16_3</strain>
    </source>
</reference>
<feature type="domain" description="Ppx/GppA phosphatase N-terminal" evidence="2">
    <location>
        <begin position="18"/>
        <end position="292"/>
    </location>
</feature>